<dbReference type="Gene3D" id="3.90.79.20">
    <property type="match status" value="1"/>
</dbReference>
<evidence type="ECO:0000256" key="3">
    <source>
        <dbReference type="ARBA" id="ARBA00022723"/>
    </source>
</evidence>
<evidence type="ECO:0000256" key="4">
    <source>
        <dbReference type="ARBA" id="ARBA00022801"/>
    </source>
</evidence>
<dbReference type="Pfam" id="PF09297">
    <property type="entry name" value="Zn_ribbon_NUD"/>
    <property type="match status" value="1"/>
</dbReference>
<dbReference type="SUPFAM" id="SSF55811">
    <property type="entry name" value="Nudix"/>
    <property type="match status" value="2"/>
</dbReference>
<evidence type="ECO:0000313" key="9">
    <source>
        <dbReference type="Proteomes" id="UP000242999"/>
    </source>
</evidence>
<dbReference type="Pfam" id="PF00293">
    <property type="entry name" value="NUDIX"/>
    <property type="match status" value="1"/>
</dbReference>
<dbReference type="EMBL" id="FNYH01000005">
    <property type="protein sequence ID" value="SEI61672.1"/>
    <property type="molecule type" value="Genomic_DNA"/>
</dbReference>
<dbReference type="Gene3D" id="3.90.79.10">
    <property type="entry name" value="Nucleoside Triphosphate Pyrophosphohydrolase"/>
    <property type="match status" value="1"/>
</dbReference>
<dbReference type="EC" id="3.6.1.22" evidence="2"/>
<evidence type="ECO:0000256" key="5">
    <source>
        <dbReference type="ARBA" id="ARBA00022842"/>
    </source>
</evidence>
<dbReference type="InterPro" id="IPR015376">
    <property type="entry name" value="Znr_NADH_PPase"/>
</dbReference>
<dbReference type="InterPro" id="IPR000086">
    <property type="entry name" value="NUDIX_hydrolase_dom"/>
</dbReference>
<sequence>MAIVPLIPITAANCFADLGMLAATQTQDAFQRAPKPKDPITEHWLIQANAQGALGTLSQAPPHLILEPPTTSCLFIGYWQQKPVYLQPIEVMETAELIPWRTWFQHTDSQHFALYSTCAQVWHWWHEHIFCGRCGQQTLIADHEFARICPACAHTSYPRISPCIITLVVDGERFLLAHSPRFKTGFYSTLAGFIEAGESAEQALRREVYEEVGLHLGRLHYLGSQSWPFSHSLMLGYLAEYQAGDIRLDEEEITDAAWFSADNLPLLPPQFAISRQLIDYYLTCIAAHRQ</sequence>
<organism evidence="8 9">
    <name type="scientific">Allopseudospirillum japonicum</name>
    <dbReference type="NCBI Taxonomy" id="64971"/>
    <lineage>
        <taxon>Bacteria</taxon>
        <taxon>Pseudomonadati</taxon>
        <taxon>Pseudomonadota</taxon>
        <taxon>Gammaproteobacteria</taxon>
        <taxon>Oceanospirillales</taxon>
        <taxon>Oceanospirillaceae</taxon>
        <taxon>Allopseudospirillum</taxon>
    </lineage>
</organism>
<dbReference type="CDD" id="cd03429">
    <property type="entry name" value="NUDIX_NADH_pyrophosphatase_Nudt13"/>
    <property type="match status" value="1"/>
</dbReference>
<dbReference type="GO" id="GO:0016787">
    <property type="term" value="F:hydrolase activity"/>
    <property type="evidence" value="ECO:0007669"/>
    <property type="project" value="UniProtKB-KW"/>
</dbReference>
<reference evidence="9" key="1">
    <citation type="submission" date="2016-10" db="EMBL/GenBank/DDBJ databases">
        <authorList>
            <person name="Varghese N."/>
            <person name="Submissions S."/>
        </authorList>
    </citation>
    <scope>NUCLEOTIDE SEQUENCE [LARGE SCALE GENOMIC DNA]</scope>
    <source>
        <strain evidence="9">DSM 7165</strain>
    </source>
</reference>
<dbReference type="PANTHER" id="PTHR11383:SF3">
    <property type="entry name" value="NAD(P)H PYROPHOSPHATASE NUDT13, MITOCHONDRIAL"/>
    <property type="match status" value="1"/>
</dbReference>
<keyword evidence="9" id="KW-1185">Reference proteome</keyword>
<dbReference type="STRING" id="64971.SAMN05421831_105150"/>
<dbReference type="NCBIfam" id="NF001299">
    <property type="entry name" value="PRK00241.1"/>
    <property type="match status" value="1"/>
</dbReference>
<evidence type="ECO:0000259" key="7">
    <source>
        <dbReference type="PROSITE" id="PS51462"/>
    </source>
</evidence>
<protein>
    <recommendedName>
        <fullName evidence="2">NAD(+) diphosphatase</fullName>
        <ecNumber evidence="2">3.6.1.22</ecNumber>
    </recommendedName>
</protein>
<evidence type="ECO:0000256" key="6">
    <source>
        <dbReference type="ARBA" id="ARBA00023027"/>
    </source>
</evidence>
<comment type="cofactor">
    <cofactor evidence="1">
        <name>Mg(2+)</name>
        <dbReference type="ChEBI" id="CHEBI:18420"/>
    </cofactor>
</comment>
<proteinExistence type="predicted"/>
<name>A0A1H6SE24_9GAMM</name>
<dbReference type="InterPro" id="IPR020084">
    <property type="entry name" value="NUDIX_hydrolase_CS"/>
</dbReference>
<dbReference type="GO" id="GO:0046872">
    <property type="term" value="F:metal ion binding"/>
    <property type="evidence" value="ECO:0007669"/>
    <property type="project" value="UniProtKB-KW"/>
</dbReference>
<dbReference type="PROSITE" id="PS00893">
    <property type="entry name" value="NUDIX_BOX"/>
    <property type="match status" value="1"/>
</dbReference>
<evidence type="ECO:0000256" key="2">
    <source>
        <dbReference type="ARBA" id="ARBA00012381"/>
    </source>
</evidence>
<feature type="domain" description="Nudix hydrolase" evidence="7">
    <location>
        <begin position="158"/>
        <end position="281"/>
    </location>
</feature>
<accession>A0A1H6SE24</accession>
<dbReference type="Proteomes" id="UP000242999">
    <property type="component" value="Unassembled WGS sequence"/>
</dbReference>
<dbReference type="PROSITE" id="PS51462">
    <property type="entry name" value="NUDIX"/>
    <property type="match status" value="1"/>
</dbReference>
<dbReference type="InterPro" id="IPR015797">
    <property type="entry name" value="NUDIX_hydrolase-like_dom_sf"/>
</dbReference>
<keyword evidence="4" id="KW-0378">Hydrolase</keyword>
<dbReference type="InterPro" id="IPR049734">
    <property type="entry name" value="NudC-like_C"/>
</dbReference>
<evidence type="ECO:0000313" key="8">
    <source>
        <dbReference type="EMBL" id="SEI61672.1"/>
    </source>
</evidence>
<keyword evidence="6" id="KW-0520">NAD</keyword>
<keyword evidence="5" id="KW-0460">Magnesium</keyword>
<dbReference type="PANTHER" id="PTHR11383">
    <property type="entry name" value="NUCLEOSIDE DIPHOSPHATE-LINKED MOIETY X MOTIF 13"/>
    <property type="match status" value="1"/>
</dbReference>
<dbReference type="AlphaFoldDB" id="A0A1H6SE24"/>
<keyword evidence="3" id="KW-0479">Metal-binding</keyword>
<gene>
    <name evidence="8" type="ORF">SAMN05421831_105150</name>
</gene>
<dbReference type="RefSeq" id="WP_245710516.1">
    <property type="nucleotide sequence ID" value="NZ_FNYH01000005.1"/>
</dbReference>
<evidence type="ECO:0000256" key="1">
    <source>
        <dbReference type="ARBA" id="ARBA00001946"/>
    </source>
</evidence>